<feature type="region of interest" description="Disordered" evidence="1">
    <location>
        <begin position="1"/>
        <end position="25"/>
    </location>
</feature>
<organism evidence="2 3">
    <name type="scientific">Vigna unguiculata</name>
    <name type="common">Cowpea</name>
    <dbReference type="NCBI Taxonomy" id="3917"/>
    <lineage>
        <taxon>Eukaryota</taxon>
        <taxon>Viridiplantae</taxon>
        <taxon>Streptophyta</taxon>
        <taxon>Embryophyta</taxon>
        <taxon>Tracheophyta</taxon>
        <taxon>Spermatophyta</taxon>
        <taxon>Magnoliopsida</taxon>
        <taxon>eudicotyledons</taxon>
        <taxon>Gunneridae</taxon>
        <taxon>Pentapetalae</taxon>
        <taxon>rosids</taxon>
        <taxon>fabids</taxon>
        <taxon>Fabales</taxon>
        <taxon>Fabaceae</taxon>
        <taxon>Papilionoideae</taxon>
        <taxon>50 kb inversion clade</taxon>
        <taxon>NPAAA clade</taxon>
        <taxon>indigoferoid/millettioid clade</taxon>
        <taxon>Phaseoleae</taxon>
        <taxon>Vigna</taxon>
    </lineage>
</organism>
<evidence type="ECO:0000256" key="1">
    <source>
        <dbReference type="SAM" id="MobiDB-lite"/>
    </source>
</evidence>
<dbReference type="AlphaFoldDB" id="A0A4D6MPA2"/>
<dbReference type="Proteomes" id="UP000501690">
    <property type="component" value="Linkage Group LG8"/>
</dbReference>
<evidence type="ECO:0000313" key="3">
    <source>
        <dbReference type="Proteomes" id="UP000501690"/>
    </source>
</evidence>
<keyword evidence="3" id="KW-1185">Reference proteome</keyword>
<dbReference type="EMBL" id="CP039352">
    <property type="protein sequence ID" value="QCE02604.1"/>
    <property type="molecule type" value="Genomic_DNA"/>
</dbReference>
<gene>
    <name evidence="2" type="ORF">DEO72_LG8g619</name>
</gene>
<protein>
    <submittedName>
        <fullName evidence="2">Uncharacterized protein</fullName>
    </submittedName>
</protein>
<reference evidence="2 3" key="1">
    <citation type="submission" date="2019-04" db="EMBL/GenBank/DDBJ databases">
        <title>An improved genome assembly and genetic linkage map for asparagus bean, Vigna unguiculata ssp. sesquipedialis.</title>
        <authorList>
            <person name="Xia Q."/>
            <person name="Zhang R."/>
            <person name="Dong Y."/>
        </authorList>
    </citation>
    <scope>NUCLEOTIDE SEQUENCE [LARGE SCALE GENOMIC DNA]</scope>
    <source>
        <tissue evidence="2">Leaf</tissue>
    </source>
</reference>
<name>A0A4D6MPA2_VIGUN</name>
<feature type="compositionally biased region" description="Polar residues" evidence="1">
    <location>
        <begin position="1"/>
        <end position="17"/>
    </location>
</feature>
<evidence type="ECO:0000313" key="2">
    <source>
        <dbReference type="EMBL" id="QCE02604.1"/>
    </source>
</evidence>
<proteinExistence type="predicted"/>
<sequence>MTSVHRSPLSSPTSNHQRNLRRGDTISFTSPPVFVAFHRRFCPNTSPCQGFRWSQPSELRRCSSLISILAPCSNENHHQPVAIPLLEVSATLMLLLSGF</sequence>
<accession>A0A4D6MPA2</accession>